<gene>
    <name evidence="1" type="ORF">SAMN06275492_12823</name>
</gene>
<evidence type="ECO:0000313" key="1">
    <source>
        <dbReference type="EMBL" id="SMG40731.1"/>
    </source>
</evidence>
<evidence type="ECO:0000313" key="2">
    <source>
        <dbReference type="Proteomes" id="UP000193355"/>
    </source>
</evidence>
<accession>A0A1X7KH85</accession>
<keyword evidence="2" id="KW-1185">Reference proteome</keyword>
<name>A0A1X7KH85_9BACT</name>
<protein>
    <submittedName>
        <fullName evidence="1">Uncharacterized protein</fullName>
    </submittedName>
</protein>
<dbReference type="AlphaFoldDB" id="A0A1X7KH85"/>
<reference evidence="2" key="1">
    <citation type="submission" date="2017-04" db="EMBL/GenBank/DDBJ databases">
        <authorList>
            <person name="Varghese N."/>
            <person name="Submissions S."/>
        </authorList>
    </citation>
    <scope>NUCLEOTIDE SEQUENCE [LARGE SCALE GENOMIC DNA]</scope>
    <source>
        <strain evidence="2">USBA 82</strain>
    </source>
</reference>
<dbReference type="STRING" id="561720.SAMN06275492_12823"/>
<dbReference type="Proteomes" id="UP000193355">
    <property type="component" value="Unassembled WGS sequence"/>
</dbReference>
<dbReference type="EMBL" id="FXBB01000028">
    <property type="protein sequence ID" value="SMG40731.1"/>
    <property type="molecule type" value="Genomic_DNA"/>
</dbReference>
<organism evidence="1 2">
    <name type="scientific">Dethiosulfovibrio salsuginis</name>
    <dbReference type="NCBI Taxonomy" id="561720"/>
    <lineage>
        <taxon>Bacteria</taxon>
        <taxon>Thermotogati</taxon>
        <taxon>Synergistota</taxon>
        <taxon>Synergistia</taxon>
        <taxon>Synergistales</taxon>
        <taxon>Dethiosulfovibrionaceae</taxon>
        <taxon>Dethiosulfovibrio</taxon>
    </lineage>
</organism>
<sequence>MGELRRVVELLANLALRSDEPGEVLEMAQDIVDGFADEEATQAFVETLRLFVAVASQFLGAVEVREGRVSA</sequence>
<proteinExistence type="predicted"/>